<dbReference type="GO" id="GO:0006310">
    <property type="term" value="P:DNA recombination"/>
    <property type="evidence" value="ECO:0007669"/>
    <property type="project" value="UniProtKB-UniRule"/>
</dbReference>
<evidence type="ECO:0000313" key="9">
    <source>
        <dbReference type="EMBL" id="REG25723.1"/>
    </source>
</evidence>
<sequence length="247" mass="28429">MIYQQTGMMIRQTSYSESSRIITILTESGEQVPLMARGFNKPKNQFITLRQGYLEALFTYNRFKGMGTLNDVDVTERYKNVNGNFDLYTHASYILEVITRALEDDRAEPGFYRLLKKGFKLLDDGNESLGVTSLVLIKMLPAYGGQLNLDSCAVCGRSDYKKYSHYSFKYHNVICHDCLTEETLERAIPVSNKVLYFALYLKSVKLDDVNSIQISKDIGKQLLKFIEMLYAEYSGVYFRSRKLIDPQ</sequence>
<dbReference type="Pfam" id="PF11967">
    <property type="entry name" value="RecO_N"/>
    <property type="match status" value="1"/>
</dbReference>
<dbReference type="GO" id="GO:0006302">
    <property type="term" value="P:double-strand break repair"/>
    <property type="evidence" value="ECO:0007669"/>
    <property type="project" value="TreeGrafter"/>
</dbReference>
<dbReference type="InterPro" id="IPR042242">
    <property type="entry name" value="RecO_C"/>
</dbReference>
<keyword evidence="5 7" id="KW-0234">DNA repair</keyword>
<accession>A0A3E0B166</accession>
<dbReference type="EMBL" id="QUMW01000009">
    <property type="protein sequence ID" value="REG25723.1"/>
    <property type="molecule type" value="Genomic_DNA"/>
</dbReference>
<dbReference type="InterPro" id="IPR022572">
    <property type="entry name" value="DNA_rep/recomb_RecO_N"/>
</dbReference>
<dbReference type="NCBIfam" id="TIGR00613">
    <property type="entry name" value="reco"/>
    <property type="match status" value="1"/>
</dbReference>
<keyword evidence="10" id="KW-1185">Reference proteome</keyword>
<dbReference type="Gene3D" id="2.40.50.140">
    <property type="entry name" value="Nucleic acid-binding proteins"/>
    <property type="match status" value="1"/>
</dbReference>
<proteinExistence type="inferred from homology"/>
<dbReference type="AlphaFoldDB" id="A0A3E0B166"/>
<dbReference type="InterPro" id="IPR037278">
    <property type="entry name" value="ARFGAP/RecO"/>
</dbReference>
<evidence type="ECO:0000256" key="4">
    <source>
        <dbReference type="ARBA" id="ARBA00023172"/>
    </source>
</evidence>
<dbReference type="RefSeq" id="WP_115884400.1">
    <property type="nucleotide sequence ID" value="NZ_CBCSHX010000001.1"/>
</dbReference>
<dbReference type="InterPro" id="IPR003717">
    <property type="entry name" value="RecO"/>
</dbReference>
<organism evidence="9 10">
    <name type="scientific">Jeotgalicoccus halotolerans</name>
    <dbReference type="NCBI Taxonomy" id="157227"/>
    <lineage>
        <taxon>Bacteria</taxon>
        <taxon>Bacillati</taxon>
        <taxon>Bacillota</taxon>
        <taxon>Bacilli</taxon>
        <taxon>Bacillales</taxon>
        <taxon>Staphylococcaceae</taxon>
        <taxon>Jeotgalicoccus</taxon>
    </lineage>
</organism>
<evidence type="ECO:0000259" key="8">
    <source>
        <dbReference type="Pfam" id="PF11967"/>
    </source>
</evidence>
<evidence type="ECO:0000256" key="1">
    <source>
        <dbReference type="ARBA" id="ARBA00007452"/>
    </source>
</evidence>
<dbReference type="PANTHER" id="PTHR33991:SF1">
    <property type="entry name" value="DNA REPAIR PROTEIN RECO"/>
    <property type="match status" value="1"/>
</dbReference>
<name>A0A3E0B166_9STAP</name>
<evidence type="ECO:0000256" key="7">
    <source>
        <dbReference type="HAMAP-Rule" id="MF_00201"/>
    </source>
</evidence>
<evidence type="ECO:0000256" key="6">
    <source>
        <dbReference type="ARBA" id="ARBA00033409"/>
    </source>
</evidence>
<reference evidence="9 10" key="1">
    <citation type="submission" date="2018-08" db="EMBL/GenBank/DDBJ databases">
        <title>Genomic Encyclopedia of Type Strains, Phase IV (KMG-IV): sequencing the most valuable type-strain genomes for metagenomic binning, comparative biology and taxonomic classification.</title>
        <authorList>
            <person name="Goeker M."/>
        </authorList>
    </citation>
    <scope>NUCLEOTIDE SEQUENCE [LARGE SCALE GENOMIC DNA]</scope>
    <source>
        <strain evidence="9 10">DSM 17274</strain>
    </source>
</reference>
<gene>
    <name evidence="7" type="primary">recO</name>
    <name evidence="9" type="ORF">DFR63_0766</name>
</gene>
<evidence type="ECO:0000256" key="2">
    <source>
        <dbReference type="ARBA" id="ARBA00021310"/>
    </source>
</evidence>
<dbReference type="OrthoDB" id="9797083at2"/>
<dbReference type="Gene3D" id="1.20.1440.120">
    <property type="entry name" value="Recombination protein O, C-terminal domain"/>
    <property type="match status" value="1"/>
</dbReference>
<dbReference type="SUPFAM" id="SSF50249">
    <property type="entry name" value="Nucleic acid-binding proteins"/>
    <property type="match status" value="1"/>
</dbReference>
<dbReference type="PANTHER" id="PTHR33991">
    <property type="entry name" value="DNA REPAIR PROTEIN RECO"/>
    <property type="match status" value="1"/>
</dbReference>
<comment type="caution">
    <text evidence="9">The sequence shown here is derived from an EMBL/GenBank/DDBJ whole genome shotgun (WGS) entry which is preliminary data.</text>
</comment>
<evidence type="ECO:0000313" key="10">
    <source>
        <dbReference type="Proteomes" id="UP000257076"/>
    </source>
</evidence>
<comment type="similarity">
    <text evidence="1 7">Belongs to the RecO family.</text>
</comment>
<dbReference type="HAMAP" id="MF_00201">
    <property type="entry name" value="RecO"/>
    <property type="match status" value="1"/>
</dbReference>
<dbReference type="SUPFAM" id="SSF57863">
    <property type="entry name" value="ArfGap/RecO-like zinc finger"/>
    <property type="match status" value="1"/>
</dbReference>
<protein>
    <recommendedName>
        <fullName evidence="2 7">DNA repair protein RecO</fullName>
    </recommendedName>
    <alternativeName>
        <fullName evidence="6 7">Recombination protein O</fullName>
    </alternativeName>
</protein>
<dbReference type="InterPro" id="IPR012340">
    <property type="entry name" value="NA-bd_OB-fold"/>
</dbReference>
<keyword evidence="4 7" id="KW-0233">DNA recombination</keyword>
<feature type="domain" description="DNA replication/recombination mediator RecO N-terminal" evidence="8">
    <location>
        <begin position="1"/>
        <end position="76"/>
    </location>
</feature>
<keyword evidence="3 7" id="KW-0227">DNA damage</keyword>
<dbReference type="GO" id="GO:0043590">
    <property type="term" value="C:bacterial nucleoid"/>
    <property type="evidence" value="ECO:0007669"/>
    <property type="project" value="TreeGrafter"/>
</dbReference>
<comment type="function">
    <text evidence="7">Involved in DNA repair and RecF pathway recombination.</text>
</comment>
<evidence type="ECO:0000256" key="5">
    <source>
        <dbReference type="ARBA" id="ARBA00023204"/>
    </source>
</evidence>
<dbReference type="Proteomes" id="UP000257076">
    <property type="component" value="Unassembled WGS sequence"/>
</dbReference>
<dbReference type="Pfam" id="PF02565">
    <property type="entry name" value="RecO_C"/>
    <property type="match status" value="1"/>
</dbReference>
<evidence type="ECO:0000256" key="3">
    <source>
        <dbReference type="ARBA" id="ARBA00022763"/>
    </source>
</evidence>